<dbReference type="EMBL" id="LR134283">
    <property type="protein sequence ID" value="VED97624.1"/>
    <property type="molecule type" value="Genomic_DNA"/>
</dbReference>
<dbReference type="Proteomes" id="UP000278419">
    <property type="component" value="Chromosome"/>
</dbReference>
<reference evidence="1 2" key="1">
    <citation type="submission" date="2018-12" db="EMBL/GenBank/DDBJ databases">
        <authorList>
            <consortium name="Pathogen Informatics"/>
        </authorList>
    </citation>
    <scope>NUCLEOTIDE SEQUENCE [LARGE SCALE GENOMIC DNA]</scope>
    <source>
        <strain evidence="1 2">NCTC10713</strain>
    </source>
</reference>
<gene>
    <name evidence="1" type="ORF">NCTC10713_00558</name>
</gene>
<proteinExistence type="predicted"/>
<dbReference type="AlphaFoldDB" id="A0A0P0N8B9"/>
<organism evidence="1 2">
    <name type="scientific">Streptococcus anginosus</name>
    <dbReference type="NCBI Taxonomy" id="1328"/>
    <lineage>
        <taxon>Bacteria</taxon>
        <taxon>Bacillati</taxon>
        <taxon>Bacillota</taxon>
        <taxon>Bacilli</taxon>
        <taxon>Lactobacillales</taxon>
        <taxon>Streptococcaceae</taxon>
        <taxon>Streptococcus</taxon>
        <taxon>Streptococcus anginosus group</taxon>
    </lineage>
</organism>
<protein>
    <submittedName>
        <fullName evidence="1">Uncharacterized protein</fullName>
    </submittedName>
</protein>
<accession>A0A0P0N8B9</accession>
<sequence length="52" mass="6144">MWSWFIVFLLLVIALFYFSNIIIKTIIGFGLFIFAIAIICFIIDYHNDPNKD</sequence>
<evidence type="ECO:0000313" key="1">
    <source>
        <dbReference type="EMBL" id="VED97624.1"/>
    </source>
</evidence>
<name>A0A0P0N8B9_STRAP</name>
<evidence type="ECO:0000313" key="2">
    <source>
        <dbReference type="Proteomes" id="UP000278419"/>
    </source>
</evidence>